<evidence type="ECO:0000256" key="3">
    <source>
        <dbReference type="HAMAP-Rule" id="MF_01927"/>
    </source>
</evidence>
<protein>
    <recommendedName>
        <fullName evidence="3 4">Formyltetrahydrofolate deformylase</fullName>
        <ecNumber evidence="3 4">3.5.1.10</ecNumber>
    </recommendedName>
    <alternativeName>
        <fullName evidence="3">Formyl-FH(4) hydrolase</fullName>
    </alternativeName>
</protein>
<comment type="pathway">
    <text evidence="3">Purine metabolism; IMP biosynthesis via de novo pathway; formate from 10-formyl-5,6,7,8-tetrahydrofolate: step 1/1.</text>
</comment>
<dbReference type="Gene3D" id="3.40.50.170">
    <property type="entry name" value="Formyl transferase, N-terminal domain"/>
    <property type="match status" value="1"/>
</dbReference>
<dbReference type="GO" id="GO:0006730">
    <property type="term" value="P:one-carbon metabolic process"/>
    <property type="evidence" value="ECO:0007669"/>
    <property type="project" value="UniProtKB-KW"/>
</dbReference>
<dbReference type="CDD" id="cd08648">
    <property type="entry name" value="FMT_core_Formyl-FH4-Hydrolase_C"/>
    <property type="match status" value="1"/>
</dbReference>
<keyword evidence="7" id="KW-1185">Reference proteome</keyword>
<evidence type="ECO:0000313" key="6">
    <source>
        <dbReference type="EMBL" id="SAL80713.1"/>
    </source>
</evidence>
<dbReference type="Proteomes" id="UP000055019">
    <property type="component" value="Unassembled WGS sequence"/>
</dbReference>
<dbReference type="PRINTS" id="PR01575">
    <property type="entry name" value="FFH4HYDRLASE"/>
</dbReference>
<dbReference type="OrthoDB" id="9806170at2"/>
<dbReference type="NCBIfam" id="NF004684">
    <property type="entry name" value="PRK06027.1"/>
    <property type="match status" value="1"/>
</dbReference>
<dbReference type="RefSeq" id="WP_087039242.1">
    <property type="nucleotide sequence ID" value="NZ_FCOM02000035.1"/>
</dbReference>
<dbReference type="Pfam" id="PF00551">
    <property type="entry name" value="Formyl_trans_N"/>
    <property type="match status" value="1"/>
</dbReference>
<accession>A0A158KIY8</accession>
<feature type="active site" evidence="3">
    <location>
        <position position="252"/>
    </location>
</feature>
<dbReference type="InterPro" id="IPR045865">
    <property type="entry name" value="ACT-like_dom_sf"/>
</dbReference>
<comment type="caution">
    <text evidence="6">The sequence shown here is derived from an EMBL/GenBank/DDBJ whole genome shotgun (WGS) entry which is preliminary data.</text>
</comment>
<dbReference type="Gene3D" id="3.30.70.260">
    <property type="match status" value="1"/>
</dbReference>
<reference evidence="6" key="1">
    <citation type="submission" date="2016-01" db="EMBL/GenBank/DDBJ databases">
        <authorList>
            <person name="Peeters C."/>
        </authorList>
    </citation>
    <scope>NUCLEOTIDE SEQUENCE [LARGE SCALE GENOMIC DNA]</scope>
    <source>
        <strain evidence="6">LMG 29317</strain>
    </source>
</reference>
<feature type="domain" description="Formyl transferase N-terminal" evidence="5">
    <location>
        <begin position="113"/>
        <end position="288"/>
    </location>
</feature>
<evidence type="ECO:0000259" key="5">
    <source>
        <dbReference type="Pfam" id="PF00551"/>
    </source>
</evidence>
<comment type="catalytic activity">
    <reaction evidence="3">
        <text>(6R)-10-formyltetrahydrofolate + H2O = (6S)-5,6,7,8-tetrahydrofolate + formate + H(+)</text>
        <dbReference type="Rhea" id="RHEA:19833"/>
        <dbReference type="ChEBI" id="CHEBI:15377"/>
        <dbReference type="ChEBI" id="CHEBI:15378"/>
        <dbReference type="ChEBI" id="CHEBI:15740"/>
        <dbReference type="ChEBI" id="CHEBI:57453"/>
        <dbReference type="ChEBI" id="CHEBI:195366"/>
        <dbReference type="EC" id="3.5.1.10"/>
    </reaction>
</comment>
<dbReference type="InterPro" id="IPR004810">
    <property type="entry name" value="PurU"/>
</dbReference>
<keyword evidence="3" id="KW-0658">Purine biosynthesis</keyword>
<organism evidence="6 7">
    <name type="scientific">Caballeronia arvi</name>
    <dbReference type="NCBI Taxonomy" id="1777135"/>
    <lineage>
        <taxon>Bacteria</taxon>
        <taxon>Pseudomonadati</taxon>
        <taxon>Pseudomonadota</taxon>
        <taxon>Betaproteobacteria</taxon>
        <taxon>Burkholderiales</taxon>
        <taxon>Burkholderiaceae</taxon>
        <taxon>Caballeronia</taxon>
    </lineage>
</organism>
<comment type="similarity">
    <text evidence="3">Belongs to the PurU family.</text>
</comment>
<dbReference type="EMBL" id="FCOM02000035">
    <property type="protein sequence ID" value="SAL80713.1"/>
    <property type="molecule type" value="Genomic_DNA"/>
</dbReference>
<name>A0A158KIY8_9BURK</name>
<keyword evidence="2 3" id="KW-0378">Hydrolase</keyword>
<keyword evidence="1 3" id="KW-0554">One-carbon metabolism</keyword>
<evidence type="ECO:0000256" key="4">
    <source>
        <dbReference type="NCBIfam" id="TIGR00655"/>
    </source>
</evidence>
<dbReference type="InterPro" id="IPR036477">
    <property type="entry name" value="Formyl_transf_N_sf"/>
</dbReference>
<gene>
    <name evidence="3" type="primary">purU</name>
    <name evidence="6" type="ORF">AWB74_05771</name>
</gene>
<dbReference type="InterPro" id="IPR002376">
    <property type="entry name" value="Formyl_transf_N"/>
</dbReference>
<dbReference type="PIRSF" id="PIRSF036480">
    <property type="entry name" value="FormyFH4_hydr"/>
    <property type="match status" value="1"/>
</dbReference>
<dbReference type="NCBIfam" id="TIGR00655">
    <property type="entry name" value="PurU"/>
    <property type="match status" value="1"/>
</dbReference>
<dbReference type="UniPathway" id="UPA00074">
    <property type="reaction ID" value="UER00170"/>
</dbReference>
<evidence type="ECO:0000256" key="1">
    <source>
        <dbReference type="ARBA" id="ARBA00022563"/>
    </source>
</evidence>
<proteinExistence type="inferred from homology"/>
<dbReference type="GO" id="GO:0006189">
    <property type="term" value="P:'de novo' IMP biosynthetic process"/>
    <property type="evidence" value="ECO:0007669"/>
    <property type="project" value="UniProtKB-UniRule"/>
</dbReference>
<comment type="function">
    <text evidence="3">Catalyzes the hydrolysis of 10-formyltetrahydrofolate (formyl-FH4) to formate and tetrahydrofolate (FH4).</text>
</comment>
<dbReference type="PANTHER" id="PTHR42706:SF1">
    <property type="entry name" value="FORMYLTETRAHYDROFOLATE DEFORMYLASE 2, MITOCHONDRIAL"/>
    <property type="match status" value="1"/>
</dbReference>
<sequence length="308" mass="34291">MSVVDVGLTVHAPASSEIQTAAAGSDRFVLTVTSRGALGLVGAIGGFLAERYCDITEMSQYDDLDADRYFSRVVFRARGEQPQTLQSLREAFERIARKFEMQCSIQTQAYRPRVLIMVSKADHCLEDLLYRVRTGDLRMDVSAIVSNHDALRPAAERHGIPFYVLPVTPETKAAKEAELLKIVEETASELVVLARYMQVLSNDLCEKLAGRAINIHHSLLPSFKGAMPYRQAHDRGVKYIGATAHYVTPDLDEGPIIEQAVERVDHVYSANELAAVGRDLECLALAKAVRYHIERKVFLSGTRTIVFR</sequence>
<dbReference type="InterPro" id="IPR044074">
    <property type="entry name" value="PurU_ACT"/>
</dbReference>
<dbReference type="InterPro" id="IPR041729">
    <property type="entry name" value="Formyl-FH4-Hydrolase_C"/>
</dbReference>
<dbReference type="EC" id="3.5.1.10" evidence="3 4"/>
<dbReference type="SUPFAM" id="SSF55021">
    <property type="entry name" value="ACT-like"/>
    <property type="match status" value="1"/>
</dbReference>
<dbReference type="CDD" id="cd04875">
    <property type="entry name" value="ACT_F4HF-DF"/>
    <property type="match status" value="1"/>
</dbReference>
<dbReference type="PANTHER" id="PTHR42706">
    <property type="entry name" value="FORMYLTETRAHYDROFOLATE DEFORMYLASE"/>
    <property type="match status" value="1"/>
</dbReference>
<evidence type="ECO:0000256" key="2">
    <source>
        <dbReference type="ARBA" id="ARBA00022801"/>
    </source>
</evidence>
<dbReference type="GO" id="GO:0008864">
    <property type="term" value="F:formyltetrahydrofolate deformylase activity"/>
    <property type="evidence" value="ECO:0007669"/>
    <property type="project" value="UniProtKB-UniRule"/>
</dbReference>
<dbReference type="HAMAP" id="MF_01927">
    <property type="entry name" value="PurU"/>
    <property type="match status" value="1"/>
</dbReference>
<dbReference type="AlphaFoldDB" id="A0A158KIY8"/>
<evidence type="ECO:0000313" key="7">
    <source>
        <dbReference type="Proteomes" id="UP000055019"/>
    </source>
</evidence>
<dbReference type="SUPFAM" id="SSF53328">
    <property type="entry name" value="Formyltransferase"/>
    <property type="match status" value="1"/>
</dbReference>